<protein>
    <recommendedName>
        <fullName evidence="4">3-deoxy-7-phosphoheptulonate synthase</fullName>
        <ecNumber evidence="4">2.5.1.54</ecNumber>
    </recommendedName>
    <alternativeName>
        <fullName evidence="10">3-deoxy-D-arabino-heptulosonate 7-phosphate synthase</fullName>
    </alternativeName>
    <alternativeName>
        <fullName evidence="9">DAHP synthase</fullName>
    </alternativeName>
    <alternativeName>
        <fullName evidence="8">Phospho-2-keto-3-deoxyheptonate aldolase</fullName>
    </alternativeName>
</protein>
<dbReference type="GO" id="GO:0003849">
    <property type="term" value="F:3-deoxy-7-phosphoheptulonate synthase activity"/>
    <property type="evidence" value="ECO:0007669"/>
    <property type="project" value="UniProtKB-EC"/>
</dbReference>
<keyword evidence="5" id="KW-0028">Amino-acid biosynthesis</keyword>
<keyword evidence="7" id="KW-0057">Aromatic amino acid biosynthesis</keyword>
<comment type="similarity">
    <text evidence="3">Belongs to the class-I DAHP synthase family.</text>
</comment>
<dbReference type="FunFam" id="3.20.20.70:FF:000005">
    <property type="entry name" value="Phospho-2-dehydro-3-deoxyheptonate aldolase"/>
    <property type="match status" value="1"/>
</dbReference>
<evidence type="ECO:0000256" key="1">
    <source>
        <dbReference type="ARBA" id="ARBA00003726"/>
    </source>
</evidence>
<comment type="catalytic activity">
    <reaction evidence="11">
        <text>D-erythrose 4-phosphate + phosphoenolpyruvate + H2O = 7-phospho-2-dehydro-3-deoxy-D-arabino-heptonate + phosphate</text>
        <dbReference type="Rhea" id="RHEA:14717"/>
        <dbReference type="ChEBI" id="CHEBI:15377"/>
        <dbReference type="ChEBI" id="CHEBI:16897"/>
        <dbReference type="ChEBI" id="CHEBI:43474"/>
        <dbReference type="ChEBI" id="CHEBI:58394"/>
        <dbReference type="ChEBI" id="CHEBI:58702"/>
        <dbReference type="EC" id="2.5.1.54"/>
    </reaction>
</comment>
<dbReference type="Pfam" id="PF00793">
    <property type="entry name" value="DAHP_synth_1"/>
    <property type="match status" value="1"/>
</dbReference>
<dbReference type="EC" id="2.5.1.54" evidence="4"/>
<dbReference type="GO" id="GO:0008652">
    <property type="term" value="P:amino acid biosynthetic process"/>
    <property type="evidence" value="ECO:0007669"/>
    <property type="project" value="UniProtKB-KW"/>
</dbReference>
<evidence type="ECO:0000256" key="9">
    <source>
        <dbReference type="ARBA" id="ARBA00031349"/>
    </source>
</evidence>
<dbReference type="OrthoDB" id="9807331at2"/>
<dbReference type="EMBL" id="SAWY01000009">
    <property type="protein sequence ID" value="TPH17157.1"/>
    <property type="molecule type" value="Genomic_DNA"/>
</dbReference>
<keyword evidence="6 13" id="KW-0808">Transferase</keyword>
<evidence type="ECO:0000256" key="8">
    <source>
        <dbReference type="ARBA" id="ARBA00031111"/>
    </source>
</evidence>
<dbReference type="InterPro" id="IPR006219">
    <property type="entry name" value="DAHP_synth_1"/>
</dbReference>
<dbReference type="Gene3D" id="3.20.20.70">
    <property type="entry name" value="Aldolase class I"/>
    <property type="match status" value="1"/>
</dbReference>
<name>A0A502LA71_9GAMM</name>
<evidence type="ECO:0000256" key="3">
    <source>
        <dbReference type="ARBA" id="ARBA00007985"/>
    </source>
</evidence>
<dbReference type="GO" id="GO:0005737">
    <property type="term" value="C:cytoplasm"/>
    <property type="evidence" value="ECO:0007669"/>
    <property type="project" value="TreeGrafter"/>
</dbReference>
<reference evidence="13 14" key="1">
    <citation type="submission" date="2019-01" db="EMBL/GenBank/DDBJ databases">
        <title>Litorilituus lipolytica sp. nov., isolated from intertidal sand of the Yellow Sea in China.</title>
        <authorList>
            <person name="Liu A."/>
        </authorList>
    </citation>
    <scope>NUCLEOTIDE SEQUENCE [LARGE SCALE GENOMIC DNA]</scope>
    <source>
        <strain evidence="13 14">RZ04</strain>
    </source>
</reference>
<evidence type="ECO:0000256" key="7">
    <source>
        <dbReference type="ARBA" id="ARBA00023141"/>
    </source>
</evidence>
<evidence type="ECO:0000313" key="14">
    <source>
        <dbReference type="Proteomes" id="UP000315303"/>
    </source>
</evidence>
<dbReference type="AlphaFoldDB" id="A0A502LA71"/>
<dbReference type="InterPro" id="IPR013785">
    <property type="entry name" value="Aldolase_TIM"/>
</dbReference>
<evidence type="ECO:0000256" key="2">
    <source>
        <dbReference type="ARBA" id="ARBA00004688"/>
    </source>
</evidence>
<accession>A0A502LA71</accession>
<dbReference type="SUPFAM" id="SSF51569">
    <property type="entry name" value="Aldolase"/>
    <property type="match status" value="1"/>
</dbReference>
<dbReference type="GO" id="GO:0009073">
    <property type="term" value="P:aromatic amino acid family biosynthetic process"/>
    <property type="evidence" value="ECO:0007669"/>
    <property type="project" value="UniProtKB-KW"/>
</dbReference>
<evidence type="ECO:0000256" key="5">
    <source>
        <dbReference type="ARBA" id="ARBA00022605"/>
    </source>
</evidence>
<evidence type="ECO:0000256" key="4">
    <source>
        <dbReference type="ARBA" id="ARBA00012694"/>
    </source>
</evidence>
<keyword evidence="14" id="KW-1185">Reference proteome</keyword>
<comment type="caution">
    <text evidence="13">The sequence shown here is derived from an EMBL/GenBank/DDBJ whole genome shotgun (WGS) entry which is preliminary data.</text>
</comment>
<dbReference type="PANTHER" id="PTHR21225:SF12">
    <property type="entry name" value="PHOSPHO-2-DEHYDRO-3-DEOXYHEPTONATE ALDOLASE, TYROSINE-INHIBITED"/>
    <property type="match status" value="1"/>
</dbReference>
<dbReference type="NCBIfam" id="TIGR00034">
    <property type="entry name" value="aroFGH"/>
    <property type="match status" value="1"/>
</dbReference>
<sequence>MLNHSINRLNEQDCKTVENTTKNIEQNNHHAEQLRSVTNPGETTLSEAKLTETKSSERKATKLTESPLITPEQLKQQLIVSPFTKTFIKDSQKTIKSIINNQDDRLVVIIGPCSIHDPAAALEYAKQLKLMSHEFSQELLIVMRVFLEKPRTTLGWKGLINDPHLDQSYDVNEGLYSARKLLLAINELGLATATEFLNINVASHISDLISWGAIGARTSQSQSHRELASLFDFPIGFKNTTDGNTQIAIDAITSAKESHTLYLPNNQGQLSICTSVGNKNSHLILRGGKQPNYSQQSIDNACQQLKKAKHLSRLMVDCSHSNSDKDHLKQKLVARDIANYIKQGSQTVFGLMIESFLVQGRQSLSDITQLTYGQSTTDACINLEQSHDILTILAKAIKQMRDNKAHTSPILSVNTG</sequence>
<dbReference type="GO" id="GO:0009423">
    <property type="term" value="P:chorismate biosynthetic process"/>
    <property type="evidence" value="ECO:0007669"/>
    <property type="project" value="UniProtKB-UniPathway"/>
</dbReference>
<comment type="function">
    <text evidence="1">Stereospecific condensation of phosphoenolpyruvate (PEP) and D-erythrose-4-phosphate (E4P) giving rise to 3-deoxy-D-arabino-heptulosonate-7-phosphate (DAHP).</text>
</comment>
<evidence type="ECO:0000259" key="12">
    <source>
        <dbReference type="Pfam" id="PF00793"/>
    </source>
</evidence>
<proteinExistence type="inferred from homology"/>
<evidence type="ECO:0000256" key="6">
    <source>
        <dbReference type="ARBA" id="ARBA00022679"/>
    </source>
</evidence>
<gene>
    <name evidence="13" type="ORF">EPA86_05615</name>
</gene>
<dbReference type="InterPro" id="IPR006218">
    <property type="entry name" value="DAHP1/KDSA"/>
</dbReference>
<dbReference type="Proteomes" id="UP000315303">
    <property type="component" value="Unassembled WGS sequence"/>
</dbReference>
<dbReference type="PANTHER" id="PTHR21225">
    <property type="entry name" value="PHOSPHO-2-DEHYDRO-3-DEOXYHEPTONATE ALDOLASE DAHP SYNTHETASE"/>
    <property type="match status" value="1"/>
</dbReference>
<evidence type="ECO:0000256" key="11">
    <source>
        <dbReference type="ARBA" id="ARBA00047508"/>
    </source>
</evidence>
<evidence type="ECO:0000256" key="10">
    <source>
        <dbReference type="ARBA" id="ARBA00032193"/>
    </source>
</evidence>
<dbReference type="UniPathway" id="UPA00053">
    <property type="reaction ID" value="UER00084"/>
</dbReference>
<dbReference type="RefSeq" id="WP_140602438.1">
    <property type="nucleotide sequence ID" value="NZ_SAWY01000009.1"/>
</dbReference>
<organism evidence="13 14">
    <name type="scientific">Litorilituus lipolyticus</name>
    <dbReference type="NCBI Taxonomy" id="2491017"/>
    <lineage>
        <taxon>Bacteria</taxon>
        <taxon>Pseudomonadati</taxon>
        <taxon>Pseudomonadota</taxon>
        <taxon>Gammaproteobacteria</taxon>
        <taxon>Alteromonadales</taxon>
        <taxon>Colwelliaceae</taxon>
        <taxon>Litorilituus</taxon>
    </lineage>
</organism>
<comment type="pathway">
    <text evidence="2">Metabolic intermediate biosynthesis; chorismate biosynthesis; chorismate from D-erythrose 4-phosphate and phosphoenolpyruvate: step 1/7.</text>
</comment>
<dbReference type="GO" id="GO:0042802">
    <property type="term" value="F:identical protein binding"/>
    <property type="evidence" value="ECO:0007669"/>
    <property type="project" value="UniProtKB-ARBA"/>
</dbReference>
<evidence type="ECO:0000313" key="13">
    <source>
        <dbReference type="EMBL" id="TPH17157.1"/>
    </source>
</evidence>
<feature type="domain" description="DAHP synthetase I/KDSA" evidence="12">
    <location>
        <begin position="94"/>
        <end position="389"/>
    </location>
</feature>
<dbReference type="NCBIfam" id="NF009395">
    <property type="entry name" value="PRK12755.1"/>
    <property type="match status" value="1"/>
</dbReference>